<organism evidence="2 3">
    <name type="scientific">Acrobeloides nanus</name>
    <dbReference type="NCBI Taxonomy" id="290746"/>
    <lineage>
        <taxon>Eukaryota</taxon>
        <taxon>Metazoa</taxon>
        <taxon>Ecdysozoa</taxon>
        <taxon>Nematoda</taxon>
        <taxon>Chromadorea</taxon>
        <taxon>Rhabditida</taxon>
        <taxon>Tylenchina</taxon>
        <taxon>Cephalobomorpha</taxon>
        <taxon>Cephaloboidea</taxon>
        <taxon>Cephalobidae</taxon>
        <taxon>Acrobeloides</taxon>
    </lineage>
</organism>
<protein>
    <submittedName>
        <fullName evidence="3">Dynein heavy chain linker domain-containing protein</fullName>
    </submittedName>
</protein>
<keyword evidence="1" id="KW-0175">Coiled coil</keyword>
<sequence length="202" mass="23819">MVIKLVWKKLETELETISKKVLDRANMFCFEINIIEREFKSTLKKYMNAQTITQLLQFSNRFADLEEKIHPMSQLYTLNLLGMETLTVEIAGLQEQIEKLNKLSSSHKEVVLLEEKFLFAKVCEIDLDEVSDQFVRVNREFGTAKSDLAFNDAEQDAAELWQEICSKMEEIDKAYTEFMPILKEICNENFRDHHWANVYRYS</sequence>
<dbReference type="WBParaSite" id="ACRNAN_scaffold18269.g6795.t1">
    <property type="protein sequence ID" value="ACRNAN_scaffold18269.g6795.t1"/>
    <property type="gene ID" value="ACRNAN_scaffold18269.g6795"/>
</dbReference>
<reference evidence="3" key="1">
    <citation type="submission" date="2022-11" db="UniProtKB">
        <authorList>
            <consortium name="WormBaseParasite"/>
        </authorList>
    </citation>
    <scope>IDENTIFICATION</scope>
</reference>
<evidence type="ECO:0000256" key="1">
    <source>
        <dbReference type="SAM" id="Coils"/>
    </source>
</evidence>
<accession>A0A914D557</accession>
<name>A0A914D557_9BILA</name>
<dbReference type="AlphaFoldDB" id="A0A914D557"/>
<feature type="coiled-coil region" evidence="1">
    <location>
        <begin position="83"/>
        <end position="110"/>
    </location>
</feature>
<evidence type="ECO:0000313" key="2">
    <source>
        <dbReference type="Proteomes" id="UP000887540"/>
    </source>
</evidence>
<proteinExistence type="predicted"/>
<keyword evidence="2" id="KW-1185">Reference proteome</keyword>
<dbReference type="Proteomes" id="UP000887540">
    <property type="component" value="Unplaced"/>
</dbReference>
<evidence type="ECO:0000313" key="3">
    <source>
        <dbReference type="WBParaSite" id="ACRNAN_scaffold18269.g6795.t1"/>
    </source>
</evidence>